<protein>
    <submittedName>
        <fullName evidence="3">Acyl--CoA ligase</fullName>
    </submittedName>
</protein>
<evidence type="ECO:0000313" key="4">
    <source>
        <dbReference type="Proteomes" id="UP001526430"/>
    </source>
</evidence>
<accession>A0ABT3NPU2</accession>
<comment type="caution">
    <text evidence="3">The sequence shown here is derived from an EMBL/GenBank/DDBJ whole genome shotgun (WGS) entry which is preliminary data.</text>
</comment>
<name>A0ABT3NPU2_9PROT</name>
<dbReference type="PANTHER" id="PTHR43767">
    <property type="entry name" value="LONG-CHAIN-FATTY-ACID--COA LIGASE"/>
    <property type="match status" value="1"/>
</dbReference>
<dbReference type="PANTHER" id="PTHR43767:SF1">
    <property type="entry name" value="NONRIBOSOMAL PEPTIDE SYNTHASE PES1 (EUROFUNG)-RELATED"/>
    <property type="match status" value="1"/>
</dbReference>
<dbReference type="PROSITE" id="PS00455">
    <property type="entry name" value="AMP_BINDING"/>
    <property type="match status" value="1"/>
</dbReference>
<dbReference type="Pfam" id="PF00501">
    <property type="entry name" value="AMP-binding"/>
    <property type="match status" value="1"/>
</dbReference>
<dbReference type="InterPro" id="IPR042099">
    <property type="entry name" value="ANL_N_sf"/>
</dbReference>
<organism evidence="3 4">
    <name type="scientific">Sabulicella glaciei</name>
    <dbReference type="NCBI Taxonomy" id="2984948"/>
    <lineage>
        <taxon>Bacteria</taxon>
        <taxon>Pseudomonadati</taxon>
        <taxon>Pseudomonadota</taxon>
        <taxon>Alphaproteobacteria</taxon>
        <taxon>Acetobacterales</taxon>
        <taxon>Acetobacteraceae</taxon>
        <taxon>Sabulicella</taxon>
    </lineage>
</organism>
<dbReference type="InterPro" id="IPR045851">
    <property type="entry name" value="AMP-bd_C_sf"/>
</dbReference>
<dbReference type="GO" id="GO:0016874">
    <property type="term" value="F:ligase activity"/>
    <property type="evidence" value="ECO:0007669"/>
    <property type="project" value="UniProtKB-KW"/>
</dbReference>
<feature type="domain" description="AMP-dependent synthetase/ligase" evidence="1">
    <location>
        <begin position="23"/>
        <end position="373"/>
    </location>
</feature>
<dbReference type="Pfam" id="PF13193">
    <property type="entry name" value="AMP-binding_C"/>
    <property type="match status" value="1"/>
</dbReference>
<feature type="domain" description="AMP-binding enzyme C-terminal" evidence="2">
    <location>
        <begin position="423"/>
        <end position="499"/>
    </location>
</feature>
<gene>
    <name evidence="3" type="ORF">OF850_00970</name>
</gene>
<keyword evidence="3" id="KW-0436">Ligase</keyword>
<dbReference type="InterPro" id="IPR000873">
    <property type="entry name" value="AMP-dep_synth/lig_dom"/>
</dbReference>
<dbReference type="RefSeq" id="WP_301587792.1">
    <property type="nucleotide sequence ID" value="NZ_JAPFQI010000001.1"/>
</dbReference>
<dbReference type="InterPro" id="IPR025110">
    <property type="entry name" value="AMP-bd_C"/>
</dbReference>
<sequence>MTGTGIDPATACAAASITIAGLFHERVRREGHAVALEEDGRLLTCAALKDRVDRLCGVLSARGVGRGDRLAILSENRTEFIEALLACAELGAILACQNWRQSGEELTHCLTLAEPRLTIVSPGFASRLAATGLGGPTLLLGEEYEAALCAQVPRDPASPAEPEDGLVILYTSGTTGMPKGALVSHRAMIARGVIARLDGNFFPGRSFVCWSPLFHMAGLDNAITAVTQGAKVILQNGFQAARLLEIAAREELGWLSLMPGTTAQVIAEARAMQLRPKGISVIGAMPDLVPPGEIAEITALLGAPFRNTFGSTETGMAPASAGRIPIGVAPASFGKTQSSLCQIRLLDEHGHEVPDGTPGEVAFRGPSLFSGYWRNETANQEAFRGGWYHMGDVLRRNPDGTFDYVDRRKYLIKSGGENIYPAEIERVLLAHPQVADAAVVRRKDPRWGEVPVAFVLPRAPGLSADDLLAACRARIASYKLPREIRFVTESDLPRSTTGKIMRHKLEETLKDKNGG</sequence>
<proteinExistence type="predicted"/>
<keyword evidence="4" id="KW-1185">Reference proteome</keyword>
<evidence type="ECO:0000259" key="2">
    <source>
        <dbReference type="Pfam" id="PF13193"/>
    </source>
</evidence>
<dbReference type="Gene3D" id="3.40.50.12780">
    <property type="entry name" value="N-terminal domain of ligase-like"/>
    <property type="match status" value="1"/>
</dbReference>
<dbReference type="SUPFAM" id="SSF56801">
    <property type="entry name" value="Acetyl-CoA synthetase-like"/>
    <property type="match status" value="1"/>
</dbReference>
<reference evidence="3 4" key="1">
    <citation type="submission" date="2022-10" db="EMBL/GenBank/DDBJ databases">
        <title>Roseococcus glaciei nov., sp. nov., isolated from glacier.</title>
        <authorList>
            <person name="Liu Q."/>
            <person name="Xin Y.-H."/>
        </authorList>
    </citation>
    <scope>NUCLEOTIDE SEQUENCE [LARGE SCALE GENOMIC DNA]</scope>
    <source>
        <strain evidence="3 4">MDT2-1-1</strain>
    </source>
</reference>
<dbReference type="Gene3D" id="3.30.300.30">
    <property type="match status" value="1"/>
</dbReference>
<evidence type="ECO:0000313" key="3">
    <source>
        <dbReference type="EMBL" id="MCW8084185.1"/>
    </source>
</evidence>
<evidence type="ECO:0000259" key="1">
    <source>
        <dbReference type="Pfam" id="PF00501"/>
    </source>
</evidence>
<dbReference type="InterPro" id="IPR020845">
    <property type="entry name" value="AMP-binding_CS"/>
</dbReference>
<dbReference type="InterPro" id="IPR050237">
    <property type="entry name" value="ATP-dep_AMP-bd_enzyme"/>
</dbReference>
<dbReference type="EMBL" id="JAPFQI010000001">
    <property type="protein sequence ID" value="MCW8084185.1"/>
    <property type="molecule type" value="Genomic_DNA"/>
</dbReference>
<dbReference type="Proteomes" id="UP001526430">
    <property type="component" value="Unassembled WGS sequence"/>
</dbReference>